<reference evidence="17 18" key="1">
    <citation type="submission" date="2018-04" db="EMBL/GenBank/DDBJ databases">
        <title>Camelliibacillus theae gen. nov., sp. nov., isolated from Pu'er tea.</title>
        <authorList>
            <person name="Niu L."/>
        </authorList>
    </citation>
    <scope>NUCLEOTIDE SEQUENCE [LARGE SCALE GENOMIC DNA]</scope>
    <source>
        <strain evidence="17 18">T8</strain>
    </source>
</reference>
<protein>
    <recommendedName>
        <fullName evidence="14">ATP-dependent helicase/deoxyribonuclease subunit B</fullName>
        <ecNumber evidence="14">3.1.-.-</ecNumber>
    </recommendedName>
    <alternativeName>
        <fullName evidence="14">ATP-dependent helicase/nuclease subunit AddB</fullName>
    </alternativeName>
</protein>
<evidence type="ECO:0000256" key="1">
    <source>
        <dbReference type="ARBA" id="ARBA00022485"/>
    </source>
</evidence>
<evidence type="ECO:0000313" key="17">
    <source>
        <dbReference type="EMBL" id="PWA12843.1"/>
    </source>
</evidence>
<proteinExistence type="inferred from homology"/>
<dbReference type="GO" id="GO:0005524">
    <property type="term" value="F:ATP binding"/>
    <property type="evidence" value="ECO:0007669"/>
    <property type="project" value="UniProtKB-UniRule"/>
</dbReference>
<keyword evidence="8 14" id="KW-0269">Exonuclease</keyword>
<dbReference type="Pfam" id="PF12705">
    <property type="entry name" value="PDDEXK_1"/>
    <property type="match status" value="1"/>
</dbReference>
<gene>
    <name evidence="14 17" type="primary">addB</name>
    <name evidence="17" type="ORF">DCC39_04140</name>
</gene>
<dbReference type="AlphaFoldDB" id="A0A2U1K784"/>
<dbReference type="GO" id="GO:0051539">
    <property type="term" value="F:4 iron, 4 sulfur cluster binding"/>
    <property type="evidence" value="ECO:0007669"/>
    <property type="project" value="UniProtKB-KW"/>
</dbReference>
<evidence type="ECO:0000256" key="6">
    <source>
        <dbReference type="ARBA" id="ARBA00022801"/>
    </source>
</evidence>
<comment type="miscellaneous">
    <text evidence="14">Despite having conserved helicase domains, this subunit does not have helicase activity.</text>
</comment>
<dbReference type="GO" id="GO:0046872">
    <property type="term" value="F:metal ion binding"/>
    <property type="evidence" value="ECO:0007669"/>
    <property type="project" value="UniProtKB-KW"/>
</dbReference>
<evidence type="ECO:0000256" key="7">
    <source>
        <dbReference type="ARBA" id="ARBA00022806"/>
    </source>
</evidence>
<dbReference type="InterPro" id="IPR027417">
    <property type="entry name" value="P-loop_NTPase"/>
</dbReference>
<keyword evidence="10 14" id="KW-0408">Iron</keyword>
<dbReference type="GO" id="GO:0004386">
    <property type="term" value="F:helicase activity"/>
    <property type="evidence" value="ECO:0007669"/>
    <property type="project" value="UniProtKB-KW"/>
</dbReference>
<dbReference type="SUPFAM" id="SSF52540">
    <property type="entry name" value="P-loop containing nucleoside triphosphate hydrolases"/>
    <property type="match status" value="1"/>
</dbReference>
<organism evidence="17 18">
    <name type="scientific">Pueribacillus theae</name>
    <dbReference type="NCBI Taxonomy" id="2171751"/>
    <lineage>
        <taxon>Bacteria</taxon>
        <taxon>Bacillati</taxon>
        <taxon>Bacillota</taxon>
        <taxon>Bacilli</taxon>
        <taxon>Bacillales</taxon>
        <taxon>Bacillaceae</taxon>
        <taxon>Pueribacillus</taxon>
    </lineage>
</organism>
<feature type="binding site" evidence="14">
    <location>
        <position position="785"/>
    </location>
    <ligand>
        <name>[4Fe-4S] cluster</name>
        <dbReference type="ChEBI" id="CHEBI:49883"/>
    </ligand>
</feature>
<dbReference type="EMBL" id="QCZG01000005">
    <property type="protein sequence ID" value="PWA12843.1"/>
    <property type="molecule type" value="Genomic_DNA"/>
</dbReference>
<dbReference type="OrthoDB" id="9758506at2"/>
<dbReference type="InterPro" id="IPR011604">
    <property type="entry name" value="PDDEXK-like_dom_sf"/>
</dbReference>
<dbReference type="GO" id="GO:0008409">
    <property type="term" value="F:5'-3' exonuclease activity"/>
    <property type="evidence" value="ECO:0007669"/>
    <property type="project" value="UniProtKB-UniRule"/>
</dbReference>
<evidence type="ECO:0000256" key="11">
    <source>
        <dbReference type="ARBA" id="ARBA00023014"/>
    </source>
</evidence>
<feature type="binding site" evidence="14">
    <location>
        <position position="1114"/>
    </location>
    <ligand>
        <name>[4Fe-4S] cluster</name>
        <dbReference type="ChEBI" id="CHEBI:49883"/>
    </ligand>
</feature>
<comment type="subunit">
    <text evidence="14">Heterodimer of AddA and AddB.</text>
</comment>
<evidence type="ECO:0000256" key="15">
    <source>
        <dbReference type="SAM" id="Coils"/>
    </source>
</evidence>
<keyword evidence="1 14" id="KW-0004">4Fe-4S</keyword>
<feature type="coiled-coil region" evidence="15">
    <location>
        <begin position="443"/>
        <end position="491"/>
    </location>
</feature>
<evidence type="ECO:0000256" key="14">
    <source>
        <dbReference type="HAMAP-Rule" id="MF_01452"/>
    </source>
</evidence>
<keyword evidence="2 14" id="KW-0540">Nuclease</keyword>
<keyword evidence="11 14" id="KW-0411">Iron-sulfur</keyword>
<keyword evidence="12 14" id="KW-0238">DNA-binding</keyword>
<dbReference type="PROSITE" id="PS51217">
    <property type="entry name" value="UVRD_HELICASE_CTER"/>
    <property type="match status" value="1"/>
</dbReference>
<dbReference type="Gene3D" id="3.90.320.10">
    <property type="match status" value="1"/>
</dbReference>
<evidence type="ECO:0000256" key="13">
    <source>
        <dbReference type="ARBA" id="ARBA00023204"/>
    </source>
</evidence>
<keyword evidence="7 14" id="KW-0347">Helicase</keyword>
<sequence length="1148" mass="132395">MSVRFIIGRSGYGKTHQCLQEIRNKLEEEPQGTPLIYVVPDQMTFQSERALATSAGLSGMIRAQVFSFSRLAWKVLQETGGLARTHLTSVGINMMLRKIIEKNRPRLHVFRNAADKAGFIDKTAEMLIEFKRYCIEPGSFFIEEAGKNKSFYDKLHDLEVIYHQFEKELKGKYIDAEDNLSLLAEKIPYSSYIRNAEIWVDGFHSFTPNEYVVLEALIKHVQRISFTFTMDGRYEDAPDELNLFHENIRNYHTLRQISSESGADIEQPIILQKPYRFHASSLAFLEKEYDRRPAKTTEENDGLSLAAAVNRRAEVEAIAREILSLVRDNNYRYRDISIMARNLSSYEDLIKTIFADYHLPYFLDEKRPMLNHPLIEFIRSVFDILTGNWRYEAIFRAAKTDFFTPLHEYDQLEHVRNEFDKLENLSLKLGLQGNRWKNEKLWHVLLEKENEKDKEKIERLLELRHYISDPLNRLEEDLRKAKTGRDTAEALYEFLIRLEAPEKINFWLKKAEAEGNLTTAREHDQAWKAMISFLDEFVEIIGNDDMNIDLFAKIIESGLESMKFSLVPPALDQVLIGSLDRSRYTDVKCVFLIGANEGVLPAKPVEDGLLTEQERETLAQAGILLAPGSTRRLLDEQFYIYLALSTAEDKLWVTYPLADEEGGSLFPSPIIGRLKELFPTMEEKLWLAEPGNDEGELHFITNPQKTLSFLSGKLRNWQRGYPTSPLWWHAYNWYVEHDYAKETQLLIRSLFYKNEAGPLSQETSSELYGDVIQVSVSRMETFQSCPFQQFASYGLRLKERPLFKLDAPDIGQLFHDSLNLIAEELRQREMEWASLNERQCFEIASRIVDFLAPTLQSEILLSSNRHNYLTRKLKQVVGRAANVLAKQARRSGFSPIGLELAFGKGAPLPPVIYELDNGVKIEVVGRIDRVDRAIGEQGMLLRVIDYKSSTRDLSLAEVYFGISMQMLTYLDVVIAHAPKWLGKEAIPAGVLYFHVHNPMLDLPRGSLQTDVEDELFKKFKMKGLVLNDMEAISLMDEQALEKDSDIIPVAFKKDGSLKKYSKAVSHNQFNLIRSHVRDLTKTIGTRLTKGIVDISPYRLKDKTPCDFCDYRPLCQFDQSIVDNSYRIIKAEKDDVILQKMMEERDANE</sequence>
<dbReference type="Proteomes" id="UP000245998">
    <property type="component" value="Unassembled WGS sequence"/>
</dbReference>
<dbReference type="InterPro" id="IPR014140">
    <property type="entry name" value="DNA_helicase_suAddB"/>
</dbReference>
<dbReference type="RefSeq" id="WP_116553624.1">
    <property type="nucleotide sequence ID" value="NZ_QCZG01000005.1"/>
</dbReference>
<dbReference type="PANTHER" id="PTHR30591:SF1">
    <property type="entry name" value="RECBCD ENZYME SUBUNIT RECC"/>
    <property type="match status" value="1"/>
</dbReference>
<dbReference type="EC" id="3.1.-.-" evidence="14"/>
<dbReference type="Gene3D" id="3.40.50.300">
    <property type="entry name" value="P-loop containing nucleotide triphosphate hydrolases"/>
    <property type="match status" value="3"/>
</dbReference>
<evidence type="ECO:0000256" key="8">
    <source>
        <dbReference type="ARBA" id="ARBA00022839"/>
    </source>
</evidence>
<dbReference type="InterPro" id="IPR014017">
    <property type="entry name" value="DNA_helicase_UvrD-like_C"/>
</dbReference>
<evidence type="ECO:0000256" key="12">
    <source>
        <dbReference type="ARBA" id="ARBA00023125"/>
    </source>
</evidence>
<keyword evidence="13 14" id="KW-0234">DNA repair</keyword>
<comment type="function">
    <text evidence="14">The heterodimer acts as both an ATP-dependent DNA helicase and an ATP-dependent, dual-direction single-stranded exonuclease. Recognizes the chi site generating a DNA molecule suitable for the initiation of homologous recombination. The AddB subunit has 5' -&gt; 3' nuclease activity but not helicase activity.</text>
</comment>
<feature type="domain" description="UvrD-like helicase C-terminal" evidence="16">
    <location>
        <begin position="272"/>
        <end position="584"/>
    </location>
</feature>
<comment type="caution">
    <text evidence="17">The sequence shown here is derived from an EMBL/GenBank/DDBJ whole genome shotgun (WGS) entry which is preliminary data.</text>
</comment>
<dbReference type="Pfam" id="PF21445">
    <property type="entry name" value="ADDB_N"/>
    <property type="match status" value="1"/>
</dbReference>
<feature type="binding site" evidence="14">
    <location>
        <position position="1108"/>
    </location>
    <ligand>
        <name>[4Fe-4S] cluster</name>
        <dbReference type="ChEBI" id="CHEBI:49883"/>
    </ligand>
</feature>
<comment type="similarity">
    <text evidence="14">Belongs to the helicase family. AddB/RexB type 1 subfamily.</text>
</comment>
<feature type="binding site" evidence="14">
    <location>
        <position position="1105"/>
    </location>
    <ligand>
        <name>[4Fe-4S] cluster</name>
        <dbReference type="ChEBI" id="CHEBI:49883"/>
    </ligand>
</feature>
<comment type="cofactor">
    <cofactor evidence="14">
        <name>Mg(2+)</name>
        <dbReference type="ChEBI" id="CHEBI:18420"/>
    </cofactor>
</comment>
<keyword evidence="9 14" id="KW-0067">ATP-binding</keyword>
<keyword evidence="5 14" id="KW-0227">DNA damage</keyword>
<dbReference type="InterPro" id="IPR049035">
    <property type="entry name" value="ADDB_N"/>
</dbReference>
<evidence type="ECO:0000313" key="18">
    <source>
        <dbReference type="Proteomes" id="UP000245998"/>
    </source>
</evidence>
<dbReference type="Gene3D" id="6.10.140.1030">
    <property type="match status" value="1"/>
</dbReference>
<evidence type="ECO:0000256" key="3">
    <source>
        <dbReference type="ARBA" id="ARBA00022723"/>
    </source>
</evidence>
<dbReference type="NCBIfam" id="TIGR02773">
    <property type="entry name" value="addB_Gpos"/>
    <property type="match status" value="1"/>
</dbReference>
<evidence type="ECO:0000256" key="5">
    <source>
        <dbReference type="ARBA" id="ARBA00022763"/>
    </source>
</evidence>
<keyword evidence="18" id="KW-1185">Reference proteome</keyword>
<evidence type="ECO:0000256" key="10">
    <source>
        <dbReference type="ARBA" id="ARBA00023004"/>
    </source>
</evidence>
<name>A0A2U1K784_9BACI</name>
<dbReference type="PANTHER" id="PTHR30591">
    <property type="entry name" value="RECBCD ENZYME SUBUNIT RECC"/>
    <property type="match status" value="1"/>
</dbReference>
<comment type="cofactor">
    <cofactor evidence="14">
        <name>[4Fe-4S] cluster</name>
        <dbReference type="ChEBI" id="CHEBI:49883"/>
    </cofactor>
    <text evidence="14">Binds 1 [4Fe-4S] cluster.</text>
</comment>
<accession>A0A2U1K784</accession>
<evidence type="ECO:0000256" key="4">
    <source>
        <dbReference type="ARBA" id="ARBA00022741"/>
    </source>
</evidence>
<dbReference type="GO" id="GO:0000724">
    <property type="term" value="P:double-strand break repair via homologous recombination"/>
    <property type="evidence" value="ECO:0007669"/>
    <property type="project" value="UniProtKB-UniRule"/>
</dbReference>
<evidence type="ECO:0000259" key="16">
    <source>
        <dbReference type="PROSITE" id="PS51217"/>
    </source>
</evidence>
<dbReference type="InterPro" id="IPR038726">
    <property type="entry name" value="PDDEXK_AddAB-type"/>
</dbReference>
<keyword evidence="15" id="KW-0175">Coiled coil</keyword>
<dbReference type="GO" id="GO:0003690">
    <property type="term" value="F:double-stranded DNA binding"/>
    <property type="evidence" value="ECO:0007669"/>
    <property type="project" value="UniProtKB-UniRule"/>
</dbReference>
<keyword evidence="4 14" id="KW-0547">Nucleotide-binding</keyword>
<dbReference type="HAMAP" id="MF_01452">
    <property type="entry name" value="AddB_type1"/>
    <property type="match status" value="1"/>
</dbReference>
<keyword evidence="6 14" id="KW-0378">Hydrolase</keyword>
<evidence type="ECO:0000256" key="2">
    <source>
        <dbReference type="ARBA" id="ARBA00022722"/>
    </source>
</evidence>
<evidence type="ECO:0000256" key="9">
    <source>
        <dbReference type="ARBA" id="ARBA00022840"/>
    </source>
</evidence>
<keyword evidence="3 14" id="KW-0479">Metal-binding</keyword>